<dbReference type="InterPro" id="IPR002591">
    <property type="entry name" value="Phosphodiest/P_Trfase"/>
</dbReference>
<reference evidence="4" key="1">
    <citation type="journal article" date="2019" name="Int. J. Syst. Evol. Microbiol.">
        <title>The Global Catalogue of Microorganisms (GCM) 10K type strain sequencing project: providing services to taxonomists for standard genome sequencing and annotation.</title>
        <authorList>
            <consortium name="The Broad Institute Genomics Platform"/>
            <consortium name="The Broad Institute Genome Sequencing Center for Infectious Disease"/>
            <person name="Wu L."/>
            <person name="Ma J."/>
        </authorList>
    </citation>
    <scope>NUCLEOTIDE SEQUENCE [LARGE SCALE GENOMIC DNA]</scope>
    <source>
        <strain evidence="4">CGMCC 4.7397</strain>
    </source>
</reference>
<feature type="transmembrane region" description="Helical" evidence="2">
    <location>
        <begin position="74"/>
        <end position="96"/>
    </location>
</feature>
<dbReference type="EMBL" id="JBHSQK010000026">
    <property type="protein sequence ID" value="MFC5949042.1"/>
    <property type="molecule type" value="Genomic_DNA"/>
</dbReference>
<keyword evidence="2" id="KW-0472">Membrane</keyword>
<accession>A0ABW1I5W8</accession>
<protein>
    <submittedName>
        <fullName evidence="3">Alkaline phosphatase family protein</fullName>
    </submittedName>
</protein>
<organism evidence="3 4">
    <name type="scientific">Pseudonocardia lutea</name>
    <dbReference type="NCBI Taxonomy" id="2172015"/>
    <lineage>
        <taxon>Bacteria</taxon>
        <taxon>Bacillati</taxon>
        <taxon>Actinomycetota</taxon>
        <taxon>Actinomycetes</taxon>
        <taxon>Pseudonocardiales</taxon>
        <taxon>Pseudonocardiaceae</taxon>
        <taxon>Pseudonocardia</taxon>
    </lineage>
</organism>
<keyword evidence="4" id="KW-1185">Reference proteome</keyword>
<evidence type="ECO:0000256" key="1">
    <source>
        <dbReference type="SAM" id="MobiDB-lite"/>
    </source>
</evidence>
<dbReference type="Pfam" id="PF01663">
    <property type="entry name" value="Phosphodiest"/>
    <property type="match status" value="1"/>
</dbReference>
<gene>
    <name evidence="3" type="ORF">ACFQH9_12245</name>
</gene>
<sequence>METQAGPSLRASGRDVRDGLIGLVVTGVALLVAASVLDGLSFAPWWTAFVVAAAMGVVDALVRPVLRALAGRAGAVTALLSGVLVQVAVVELALLAVPSASVASLGDAVATLVIVAVVSVVTRWLLGVTDNSYLVADLIRRGERRRRRTPPAAGPDAGPAPAGLVVVQVDGLPFRLLQHGIVSGVLPTLARWVRAGSHDAVRWWARVPSTTPASQAGLLHGTNDGIPAFRWYEKATGRLMVANRPADAAEVEKRLSDGRGLLSEGGVSVSNIFSGDAPTAFMTMSRITGRGGLGPGRGYVRFFASPFVFPQALVRTLGEMVKELHQSRRQRLRGIEPRVRRRRAYVALRGLTNVLLRDLNVALVAEHMIAGAPVIFVDLVDYDEIAHHAGVARPESLAALAGVDGVLGTLERVAAAAPRDYRFVVLSDHGQSQGPTFRQLTGRGLEAAVREHTETSSTATLADTGDVEVWGPVNAMLAEVLSGVRPGTRRSDGRWGAEGTGMVVGPQRDTRGAQAGPSAGERPELVVAGSGNVGLVWFPRLPGRVPVEELGRRFPALVPGLMSEPGVAFVVVHSARGPLAIGPDGVRVLLEGVVEGRDPLAAFGPRAVADLARVAVMDACPDLYVHSTVDPRTDEVHAFEELVGCHGGLGGWQNDAVLVHPTDCPLDADLLDRTVEGEALLYGAEAVHRQLVRWLERCGARGRPVPRTTPGGARSPRTAEPTERG</sequence>
<dbReference type="SUPFAM" id="SSF53649">
    <property type="entry name" value="Alkaline phosphatase-like"/>
    <property type="match status" value="1"/>
</dbReference>
<dbReference type="Gene3D" id="3.40.720.10">
    <property type="entry name" value="Alkaline Phosphatase, subunit A"/>
    <property type="match status" value="1"/>
</dbReference>
<proteinExistence type="predicted"/>
<name>A0ABW1I5W8_9PSEU</name>
<feature type="region of interest" description="Disordered" evidence="1">
    <location>
        <begin position="485"/>
        <end position="522"/>
    </location>
</feature>
<keyword evidence="2" id="KW-0812">Transmembrane</keyword>
<feature type="transmembrane region" description="Helical" evidence="2">
    <location>
        <begin position="43"/>
        <end position="62"/>
    </location>
</feature>
<keyword evidence="2" id="KW-1133">Transmembrane helix</keyword>
<dbReference type="Pfam" id="PF04020">
    <property type="entry name" value="Phage_holin_4_2"/>
    <property type="match status" value="1"/>
</dbReference>
<evidence type="ECO:0000313" key="4">
    <source>
        <dbReference type="Proteomes" id="UP001596119"/>
    </source>
</evidence>
<dbReference type="Proteomes" id="UP001596119">
    <property type="component" value="Unassembled WGS sequence"/>
</dbReference>
<comment type="caution">
    <text evidence="3">The sequence shown here is derived from an EMBL/GenBank/DDBJ whole genome shotgun (WGS) entry which is preliminary data.</text>
</comment>
<evidence type="ECO:0000256" key="2">
    <source>
        <dbReference type="SAM" id="Phobius"/>
    </source>
</evidence>
<evidence type="ECO:0000313" key="3">
    <source>
        <dbReference type="EMBL" id="MFC5949042.1"/>
    </source>
</evidence>
<dbReference type="InterPro" id="IPR007165">
    <property type="entry name" value="Phage_holin_4_2"/>
</dbReference>
<feature type="region of interest" description="Disordered" evidence="1">
    <location>
        <begin position="702"/>
        <end position="725"/>
    </location>
</feature>
<dbReference type="InterPro" id="IPR017850">
    <property type="entry name" value="Alkaline_phosphatase_core_sf"/>
</dbReference>
<feature type="transmembrane region" description="Helical" evidence="2">
    <location>
        <begin position="20"/>
        <end position="37"/>
    </location>
</feature>
<dbReference type="RefSeq" id="WP_379566123.1">
    <property type="nucleotide sequence ID" value="NZ_JBHSQK010000026.1"/>
</dbReference>